<evidence type="ECO:0000313" key="7">
    <source>
        <dbReference type="Proteomes" id="UP000555546"/>
    </source>
</evidence>
<dbReference type="AlphaFoldDB" id="A0A7W9EP91"/>
<gene>
    <name evidence="6" type="ORF">FHS76_003835</name>
</gene>
<accession>A0A7W9EP91</accession>
<dbReference type="InterPro" id="IPR036390">
    <property type="entry name" value="WH_DNA-bd_sf"/>
</dbReference>
<protein>
    <submittedName>
        <fullName evidence="6">DNA-binding transcriptional LysR family regulator</fullName>
    </submittedName>
</protein>
<dbReference type="Gene3D" id="1.10.10.10">
    <property type="entry name" value="Winged helix-like DNA-binding domain superfamily/Winged helix DNA-binding domain"/>
    <property type="match status" value="1"/>
</dbReference>
<dbReference type="GO" id="GO:0043565">
    <property type="term" value="F:sequence-specific DNA binding"/>
    <property type="evidence" value="ECO:0007669"/>
    <property type="project" value="TreeGrafter"/>
</dbReference>
<dbReference type="Pfam" id="PF00126">
    <property type="entry name" value="HTH_1"/>
    <property type="match status" value="1"/>
</dbReference>
<dbReference type="Gene3D" id="3.40.190.290">
    <property type="match status" value="1"/>
</dbReference>
<dbReference type="InterPro" id="IPR036388">
    <property type="entry name" value="WH-like_DNA-bd_sf"/>
</dbReference>
<reference evidence="6 7" key="1">
    <citation type="submission" date="2020-08" db="EMBL/GenBank/DDBJ databases">
        <title>Genomic Encyclopedia of Type Strains, Phase IV (KMG-IV): sequencing the most valuable type-strain genomes for metagenomic binning, comparative biology and taxonomic classification.</title>
        <authorList>
            <person name="Goeker M."/>
        </authorList>
    </citation>
    <scope>NUCLEOTIDE SEQUENCE [LARGE SCALE GENOMIC DNA]</scope>
    <source>
        <strain evidence="6 7">DSM 26944</strain>
    </source>
</reference>
<evidence type="ECO:0000313" key="6">
    <source>
        <dbReference type="EMBL" id="MBB5703920.1"/>
    </source>
</evidence>
<evidence type="ECO:0000256" key="1">
    <source>
        <dbReference type="ARBA" id="ARBA00009437"/>
    </source>
</evidence>
<dbReference type="SUPFAM" id="SSF53850">
    <property type="entry name" value="Periplasmic binding protein-like II"/>
    <property type="match status" value="1"/>
</dbReference>
<dbReference type="GO" id="GO:0006351">
    <property type="term" value="P:DNA-templated transcription"/>
    <property type="evidence" value="ECO:0007669"/>
    <property type="project" value="TreeGrafter"/>
</dbReference>
<keyword evidence="3 6" id="KW-0238">DNA-binding</keyword>
<evidence type="ECO:0000259" key="5">
    <source>
        <dbReference type="PROSITE" id="PS50931"/>
    </source>
</evidence>
<organism evidence="6 7">
    <name type="scientific">Brucella daejeonensis</name>
    <dbReference type="NCBI Taxonomy" id="659015"/>
    <lineage>
        <taxon>Bacteria</taxon>
        <taxon>Pseudomonadati</taxon>
        <taxon>Pseudomonadota</taxon>
        <taxon>Alphaproteobacteria</taxon>
        <taxon>Hyphomicrobiales</taxon>
        <taxon>Brucellaceae</taxon>
        <taxon>Brucella/Ochrobactrum group</taxon>
        <taxon>Brucella</taxon>
    </lineage>
</organism>
<name>A0A7W9EP91_9HYPH</name>
<dbReference type="SUPFAM" id="SSF46785">
    <property type="entry name" value="Winged helix' DNA-binding domain"/>
    <property type="match status" value="1"/>
</dbReference>
<keyword evidence="2" id="KW-0805">Transcription regulation</keyword>
<evidence type="ECO:0000256" key="4">
    <source>
        <dbReference type="ARBA" id="ARBA00023163"/>
    </source>
</evidence>
<keyword evidence="7" id="KW-1185">Reference proteome</keyword>
<dbReference type="InterPro" id="IPR000847">
    <property type="entry name" value="LysR_HTH_N"/>
</dbReference>
<dbReference type="GO" id="GO:0003700">
    <property type="term" value="F:DNA-binding transcription factor activity"/>
    <property type="evidence" value="ECO:0007669"/>
    <property type="project" value="InterPro"/>
</dbReference>
<dbReference type="CDD" id="cd08422">
    <property type="entry name" value="PBP2_CrgA_like"/>
    <property type="match status" value="1"/>
</dbReference>
<keyword evidence="4" id="KW-0804">Transcription</keyword>
<comment type="caution">
    <text evidence="6">The sequence shown here is derived from an EMBL/GenBank/DDBJ whole genome shotgun (WGS) entry which is preliminary data.</text>
</comment>
<dbReference type="PANTHER" id="PTHR30537:SF68">
    <property type="entry name" value="TRANSCRIPTIONAL REGULATOR-RELATED"/>
    <property type="match status" value="1"/>
</dbReference>
<dbReference type="PANTHER" id="PTHR30537">
    <property type="entry name" value="HTH-TYPE TRANSCRIPTIONAL REGULATOR"/>
    <property type="match status" value="1"/>
</dbReference>
<comment type="similarity">
    <text evidence="1">Belongs to the LysR transcriptional regulatory family.</text>
</comment>
<dbReference type="PROSITE" id="PS50931">
    <property type="entry name" value="HTH_LYSR"/>
    <property type="match status" value="1"/>
</dbReference>
<dbReference type="EMBL" id="JACIJG010000020">
    <property type="protein sequence ID" value="MBB5703920.1"/>
    <property type="molecule type" value="Genomic_DNA"/>
</dbReference>
<dbReference type="InterPro" id="IPR005119">
    <property type="entry name" value="LysR_subst-bd"/>
</dbReference>
<dbReference type="Pfam" id="PF03466">
    <property type="entry name" value="LysR_substrate"/>
    <property type="match status" value="1"/>
</dbReference>
<feature type="domain" description="HTH lysR-type" evidence="5">
    <location>
        <begin position="1"/>
        <end position="58"/>
    </location>
</feature>
<dbReference type="Proteomes" id="UP000555546">
    <property type="component" value="Unassembled WGS sequence"/>
</dbReference>
<sequence length="293" mass="32161">MDLDDLKDFNLVALHGGFGRASRISGRSKATLSRRVADLEASLGVRLIERGNRGLRLTEEGSQLHERTVHLLGEIEEIATGLTTGQTRPRGHLRVTAPVLFSHTLMPAIATAFIQQNTEITLEISAEDRFVDLVQEGFDIAIRVNPRADDMLVGRCFARDEMLVVGNADHASALETDESEIVRLPAVEMSLARVDAPWTVDRGSTTRFIDPDVRLCLSSLPMVRDAVSAGAGVALLPRLSVAEDISRGRLVILGSLPDSSVEYWALHLSRRYVSPKVSRFLATLNQTFVNGRL</sequence>
<evidence type="ECO:0000256" key="2">
    <source>
        <dbReference type="ARBA" id="ARBA00023015"/>
    </source>
</evidence>
<dbReference type="InterPro" id="IPR058163">
    <property type="entry name" value="LysR-type_TF_proteobact-type"/>
</dbReference>
<dbReference type="RefSeq" id="WP_183656506.1">
    <property type="nucleotide sequence ID" value="NZ_JACIJG010000020.1"/>
</dbReference>
<proteinExistence type="inferred from homology"/>
<evidence type="ECO:0000256" key="3">
    <source>
        <dbReference type="ARBA" id="ARBA00023125"/>
    </source>
</evidence>